<dbReference type="PROSITE" id="PS00058">
    <property type="entry name" value="DNA_MISMATCH_REPAIR_1"/>
    <property type="match status" value="1"/>
</dbReference>
<dbReference type="GO" id="GO:0006298">
    <property type="term" value="P:mismatch repair"/>
    <property type="evidence" value="ECO:0007669"/>
    <property type="project" value="UniProtKB-UniRule"/>
</dbReference>
<dbReference type="InterPro" id="IPR002099">
    <property type="entry name" value="MutL/Mlh/PMS"/>
</dbReference>
<dbReference type="AlphaFoldDB" id="A0A538TN13"/>
<keyword evidence="3 4" id="KW-0234">DNA repair</keyword>
<dbReference type="InterPro" id="IPR042121">
    <property type="entry name" value="MutL_C_regsub"/>
</dbReference>
<dbReference type="Gene3D" id="3.30.1540.20">
    <property type="entry name" value="MutL, C-terminal domain, dimerisation subdomain"/>
    <property type="match status" value="1"/>
</dbReference>
<dbReference type="InterPro" id="IPR042120">
    <property type="entry name" value="MutL_C_dimsub"/>
</dbReference>
<evidence type="ECO:0000259" key="6">
    <source>
        <dbReference type="SMART" id="SM00853"/>
    </source>
</evidence>
<dbReference type="InterPro" id="IPR014721">
    <property type="entry name" value="Ribsml_uS5_D2-typ_fold_subgr"/>
</dbReference>
<dbReference type="PANTHER" id="PTHR10073:SF12">
    <property type="entry name" value="DNA MISMATCH REPAIR PROTEIN MLH1"/>
    <property type="match status" value="1"/>
</dbReference>
<dbReference type="Gene3D" id="3.30.565.10">
    <property type="entry name" value="Histidine kinase-like ATPase, C-terminal domain"/>
    <property type="match status" value="1"/>
</dbReference>
<feature type="region of interest" description="Disordered" evidence="5">
    <location>
        <begin position="338"/>
        <end position="357"/>
    </location>
</feature>
<evidence type="ECO:0000256" key="1">
    <source>
        <dbReference type="ARBA" id="ARBA00006082"/>
    </source>
</evidence>
<dbReference type="SUPFAM" id="SSF118116">
    <property type="entry name" value="DNA mismatch repair protein MutL"/>
    <property type="match status" value="1"/>
</dbReference>
<accession>A0A538TN13</accession>
<gene>
    <name evidence="4 8" type="primary">mutL</name>
    <name evidence="8" type="ORF">E6K79_05810</name>
</gene>
<dbReference type="SUPFAM" id="SSF55874">
    <property type="entry name" value="ATPase domain of HSP90 chaperone/DNA topoisomerase II/histidine kinase"/>
    <property type="match status" value="1"/>
</dbReference>
<dbReference type="GO" id="GO:0004519">
    <property type="term" value="F:endonuclease activity"/>
    <property type="evidence" value="ECO:0007669"/>
    <property type="project" value="UniProtKB-KW"/>
</dbReference>
<dbReference type="CDD" id="cd00782">
    <property type="entry name" value="MutL_Trans"/>
    <property type="match status" value="1"/>
</dbReference>
<dbReference type="Pfam" id="PF01119">
    <property type="entry name" value="DNA_mis_repair"/>
    <property type="match status" value="1"/>
</dbReference>
<keyword evidence="2 4" id="KW-0227">DNA damage</keyword>
<organism evidence="8 9">
    <name type="scientific">Eiseniibacteriota bacterium</name>
    <dbReference type="NCBI Taxonomy" id="2212470"/>
    <lineage>
        <taxon>Bacteria</taxon>
        <taxon>Candidatus Eiseniibacteriota</taxon>
    </lineage>
</organism>
<dbReference type="InterPro" id="IPR037198">
    <property type="entry name" value="MutL_C_sf"/>
</dbReference>
<dbReference type="PANTHER" id="PTHR10073">
    <property type="entry name" value="DNA MISMATCH REPAIR PROTEIN MLH, PMS, MUTL"/>
    <property type="match status" value="1"/>
</dbReference>
<comment type="similarity">
    <text evidence="1 4">Belongs to the DNA mismatch repair MutL/HexB family.</text>
</comment>
<dbReference type="Proteomes" id="UP000317691">
    <property type="component" value="Unassembled WGS sequence"/>
</dbReference>
<dbReference type="Pfam" id="PF08676">
    <property type="entry name" value="MutL_C"/>
    <property type="match status" value="1"/>
</dbReference>
<feature type="domain" description="MutL C-terminal dimerisation" evidence="6">
    <location>
        <begin position="412"/>
        <end position="555"/>
    </location>
</feature>
<keyword evidence="8" id="KW-0255">Endonuclease</keyword>
<dbReference type="InterPro" id="IPR013507">
    <property type="entry name" value="DNA_mismatch_S5_2-like"/>
</dbReference>
<dbReference type="CDD" id="cd16926">
    <property type="entry name" value="HATPase_MutL-MLH-PMS-like"/>
    <property type="match status" value="1"/>
</dbReference>
<dbReference type="FunFam" id="3.30.565.10:FF:000003">
    <property type="entry name" value="DNA mismatch repair endonuclease MutL"/>
    <property type="match status" value="1"/>
</dbReference>
<dbReference type="InterPro" id="IPR020667">
    <property type="entry name" value="DNA_mismatch_repair_MutL"/>
</dbReference>
<keyword evidence="8" id="KW-0378">Hydrolase</keyword>
<protein>
    <recommendedName>
        <fullName evidence="4">DNA mismatch repair protein MutL</fullName>
    </recommendedName>
</protein>
<dbReference type="EMBL" id="VBOZ01000015">
    <property type="protein sequence ID" value="TMQ65011.1"/>
    <property type="molecule type" value="Genomic_DNA"/>
</dbReference>
<dbReference type="GO" id="GO:0016887">
    <property type="term" value="F:ATP hydrolysis activity"/>
    <property type="evidence" value="ECO:0007669"/>
    <property type="project" value="InterPro"/>
</dbReference>
<comment type="caution">
    <text evidence="8">The sequence shown here is derived from an EMBL/GenBank/DDBJ whole genome shotgun (WGS) entry which is preliminary data.</text>
</comment>
<dbReference type="Gene3D" id="3.30.1370.100">
    <property type="entry name" value="MutL, C-terminal domain, regulatory subdomain"/>
    <property type="match status" value="1"/>
</dbReference>
<dbReference type="SMART" id="SM01340">
    <property type="entry name" value="DNA_mis_repair"/>
    <property type="match status" value="1"/>
</dbReference>
<dbReference type="HAMAP" id="MF_00149">
    <property type="entry name" value="DNA_mis_repair"/>
    <property type="match status" value="1"/>
</dbReference>
<dbReference type="GO" id="GO:0140664">
    <property type="term" value="F:ATP-dependent DNA damage sensor activity"/>
    <property type="evidence" value="ECO:0007669"/>
    <property type="project" value="InterPro"/>
</dbReference>
<dbReference type="InterPro" id="IPR014762">
    <property type="entry name" value="DNA_mismatch_repair_CS"/>
</dbReference>
<feature type="compositionally biased region" description="Low complexity" evidence="5">
    <location>
        <begin position="341"/>
        <end position="357"/>
    </location>
</feature>
<evidence type="ECO:0000256" key="3">
    <source>
        <dbReference type="ARBA" id="ARBA00023204"/>
    </source>
</evidence>
<sequence>MAAIRILDDEVVAKIRAGEVIDRPAAVAKELIENALDAGSRLIAVQTASSPERSIRIQDDGHGMSREDALLSVRRHATSKLERAEDLAAMRTLGFRGEALASIAEVSRLTLSTRSADDLSGSQIEVLGGTVISVSGIGRAVGTTVVVEDLFFNTPARLRFLRSRESESRVLSRVVWSYALVTPRVHWRFKVDDRENTDLPATEDLLERWQVFYGRGAVEGAAPFEGAAAGIRLRGILGPPEMARASREHQVFAVNGRVFSSPTIGAALRQGYGNLIPGDRHPVALILIEIDPAQVDVNVHPTKREVRFRDESALFQATRRAVEQTMKRYVPVALGVGGEGAAPEEGTPTRGPGAAPGLPGSAGTLTPSQLLWDGIAAARTLYAPPEEGTGSDTAREVEVGDVRESLAEPEIPIWQLHDRYLLAPIRGGLVIVDQHAAHERILYEEARIHLFGEAGVSQSLLFPRVLEVSAQELDTLLMLEPHARRIGYDISLFGDRQVAIRGVPASLPEDIAIEALKRLLCGDDGHADVDASEPPEERIAKTYACHAAVRSGQALNPEERRALFDRLFATSLPHGDPHGRPTYVRVAMEELDRRFGRR</sequence>
<dbReference type="InterPro" id="IPR038973">
    <property type="entry name" value="MutL/Mlh/Pms-like"/>
</dbReference>
<dbReference type="SMART" id="SM00853">
    <property type="entry name" value="MutL_C"/>
    <property type="match status" value="1"/>
</dbReference>
<evidence type="ECO:0000313" key="9">
    <source>
        <dbReference type="Proteomes" id="UP000317691"/>
    </source>
</evidence>
<dbReference type="InterPro" id="IPR036890">
    <property type="entry name" value="HATPase_C_sf"/>
</dbReference>
<dbReference type="NCBIfam" id="TIGR00585">
    <property type="entry name" value="mutl"/>
    <property type="match status" value="1"/>
</dbReference>
<dbReference type="InterPro" id="IPR020568">
    <property type="entry name" value="Ribosomal_Su5_D2-typ_SF"/>
</dbReference>
<name>A0A538TN13_UNCEI</name>
<feature type="domain" description="DNA mismatch repair protein S5" evidence="7">
    <location>
        <begin position="209"/>
        <end position="327"/>
    </location>
</feature>
<evidence type="ECO:0000313" key="8">
    <source>
        <dbReference type="EMBL" id="TMQ65011.1"/>
    </source>
</evidence>
<dbReference type="GO" id="GO:0032300">
    <property type="term" value="C:mismatch repair complex"/>
    <property type="evidence" value="ECO:0007669"/>
    <property type="project" value="InterPro"/>
</dbReference>
<dbReference type="Pfam" id="PF13589">
    <property type="entry name" value="HATPase_c_3"/>
    <property type="match status" value="1"/>
</dbReference>
<proteinExistence type="inferred from homology"/>
<reference evidence="8 9" key="1">
    <citation type="journal article" date="2019" name="Nat. Microbiol.">
        <title>Mediterranean grassland soil C-N compound turnover is dependent on rainfall and depth, and is mediated by genomically divergent microorganisms.</title>
        <authorList>
            <person name="Diamond S."/>
            <person name="Andeer P.F."/>
            <person name="Li Z."/>
            <person name="Crits-Christoph A."/>
            <person name="Burstein D."/>
            <person name="Anantharaman K."/>
            <person name="Lane K.R."/>
            <person name="Thomas B.C."/>
            <person name="Pan C."/>
            <person name="Northen T.R."/>
            <person name="Banfield J.F."/>
        </authorList>
    </citation>
    <scope>NUCLEOTIDE SEQUENCE [LARGE SCALE GENOMIC DNA]</scope>
    <source>
        <strain evidence="8">WS_9</strain>
    </source>
</reference>
<keyword evidence="8" id="KW-0540">Nuclease</keyword>
<dbReference type="SUPFAM" id="SSF54211">
    <property type="entry name" value="Ribosomal protein S5 domain 2-like"/>
    <property type="match status" value="1"/>
</dbReference>
<evidence type="ECO:0000256" key="4">
    <source>
        <dbReference type="HAMAP-Rule" id="MF_00149"/>
    </source>
</evidence>
<evidence type="ECO:0000256" key="2">
    <source>
        <dbReference type="ARBA" id="ARBA00022763"/>
    </source>
</evidence>
<dbReference type="Gene3D" id="3.30.230.10">
    <property type="match status" value="1"/>
</dbReference>
<evidence type="ECO:0000259" key="7">
    <source>
        <dbReference type="SMART" id="SM01340"/>
    </source>
</evidence>
<dbReference type="InterPro" id="IPR014790">
    <property type="entry name" value="MutL_C"/>
</dbReference>
<evidence type="ECO:0000256" key="5">
    <source>
        <dbReference type="SAM" id="MobiDB-lite"/>
    </source>
</evidence>
<comment type="function">
    <text evidence="4">This protein is involved in the repair of mismatches in DNA. It is required for dam-dependent methyl-directed DNA mismatch repair. May act as a 'molecular matchmaker', a protein that promotes the formation of a stable complex between two or more DNA-binding proteins in an ATP-dependent manner without itself being part of a final effector complex.</text>
</comment>
<dbReference type="GO" id="GO:0005524">
    <property type="term" value="F:ATP binding"/>
    <property type="evidence" value="ECO:0007669"/>
    <property type="project" value="InterPro"/>
</dbReference>
<dbReference type="GO" id="GO:0030983">
    <property type="term" value="F:mismatched DNA binding"/>
    <property type="evidence" value="ECO:0007669"/>
    <property type="project" value="InterPro"/>
</dbReference>